<keyword evidence="1" id="KW-0732">Signal</keyword>
<reference evidence="2 3" key="1">
    <citation type="submission" date="2019-05" db="EMBL/GenBank/DDBJ databases">
        <title>Another draft genome of Portunus trituberculatus and its Hox gene families provides insights of decapod evolution.</title>
        <authorList>
            <person name="Jeong J.-H."/>
            <person name="Song I."/>
            <person name="Kim S."/>
            <person name="Choi T."/>
            <person name="Kim D."/>
            <person name="Ryu S."/>
            <person name="Kim W."/>
        </authorList>
    </citation>
    <scope>NUCLEOTIDE SEQUENCE [LARGE SCALE GENOMIC DNA]</scope>
    <source>
        <tissue evidence="2">Muscle</tissue>
    </source>
</reference>
<name>A0A5B7JQY1_PORTR</name>
<gene>
    <name evidence="2" type="ORF">E2C01_092583</name>
</gene>
<sequence length="39" mass="4113">MVVVFLLVMAGWVLAAVYGSDGLLVGGIDTMALDRCENI</sequence>
<dbReference type="AlphaFoldDB" id="A0A5B7JQY1"/>
<feature type="chain" id="PRO_5022774218" evidence="1">
    <location>
        <begin position="16"/>
        <end position="39"/>
    </location>
</feature>
<organism evidence="2 3">
    <name type="scientific">Portunus trituberculatus</name>
    <name type="common">Swimming crab</name>
    <name type="synonym">Neptunus trituberculatus</name>
    <dbReference type="NCBI Taxonomy" id="210409"/>
    <lineage>
        <taxon>Eukaryota</taxon>
        <taxon>Metazoa</taxon>
        <taxon>Ecdysozoa</taxon>
        <taxon>Arthropoda</taxon>
        <taxon>Crustacea</taxon>
        <taxon>Multicrustacea</taxon>
        <taxon>Malacostraca</taxon>
        <taxon>Eumalacostraca</taxon>
        <taxon>Eucarida</taxon>
        <taxon>Decapoda</taxon>
        <taxon>Pleocyemata</taxon>
        <taxon>Brachyura</taxon>
        <taxon>Eubrachyura</taxon>
        <taxon>Portunoidea</taxon>
        <taxon>Portunidae</taxon>
        <taxon>Portuninae</taxon>
        <taxon>Portunus</taxon>
    </lineage>
</organism>
<dbReference type="Proteomes" id="UP000324222">
    <property type="component" value="Unassembled WGS sequence"/>
</dbReference>
<evidence type="ECO:0000313" key="3">
    <source>
        <dbReference type="Proteomes" id="UP000324222"/>
    </source>
</evidence>
<keyword evidence="3" id="KW-1185">Reference proteome</keyword>
<protein>
    <submittedName>
        <fullName evidence="2">Uncharacterized protein</fullName>
    </submittedName>
</protein>
<comment type="caution">
    <text evidence="2">The sequence shown here is derived from an EMBL/GenBank/DDBJ whole genome shotgun (WGS) entry which is preliminary data.</text>
</comment>
<accession>A0A5B7JQY1</accession>
<feature type="signal peptide" evidence="1">
    <location>
        <begin position="1"/>
        <end position="15"/>
    </location>
</feature>
<proteinExistence type="predicted"/>
<dbReference type="EMBL" id="VSRR010109254">
    <property type="protein sequence ID" value="MPC97279.1"/>
    <property type="molecule type" value="Genomic_DNA"/>
</dbReference>
<evidence type="ECO:0000256" key="1">
    <source>
        <dbReference type="SAM" id="SignalP"/>
    </source>
</evidence>
<evidence type="ECO:0000313" key="2">
    <source>
        <dbReference type="EMBL" id="MPC97279.1"/>
    </source>
</evidence>